<keyword evidence="1" id="KW-0472">Membrane</keyword>
<dbReference type="VEuPathDB" id="TriTrypDB:BSAL_49935"/>
<evidence type="ECO:0000313" key="3">
    <source>
        <dbReference type="Proteomes" id="UP000051952"/>
    </source>
</evidence>
<protein>
    <submittedName>
        <fullName evidence="2">Transmembrane protein, putative</fullName>
    </submittedName>
</protein>
<reference evidence="3" key="1">
    <citation type="submission" date="2015-09" db="EMBL/GenBank/DDBJ databases">
        <authorList>
            <consortium name="Pathogen Informatics"/>
        </authorList>
    </citation>
    <scope>NUCLEOTIDE SEQUENCE [LARGE SCALE GENOMIC DNA]</scope>
    <source>
        <strain evidence="3">Lake Konstanz</strain>
    </source>
</reference>
<keyword evidence="1" id="KW-1133">Transmembrane helix</keyword>
<gene>
    <name evidence="2" type="ORF">BSAL_49935</name>
</gene>
<proteinExistence type="predicted"/>
<name>A0A0S4IQG7_BODSA</name>
<organism evidence="2 3">
    <name type="scientific">Bodo saltans</name>
    <name type="common">Flagellated protozoan</name>
    <dbReference type="NCBI Taxonomy" id="75058"/>
    <lineage>
        <taxon>Eukaryota</taxon>
        <taxon>Discoba</taxon>
        <taxon>Euglenozoa</taxon>
        <taxon>Kinetoplastea</taxon>
        <taxon>Metakinetoplastina</taxon>
        <taxon>Eubodonida</taxon>
        <taxon>Bodonidae</taxon>
        <taxon>Bodo</taxon>
    </lineage>
</organism>
<keyword evidence="3" id="KW-1185">Reference proteome</keyword>
<feature type="transmembrane region" description="Helical" evidence="1">
    <location>
        <begin position="69"/>
        <end position="86"/>
    </location>
</feature>
<sequence>MHCELSSAAEPLLSPLPFHNTKKRREVEPVEKVWVAPTTFTNPPSSACHSLFSLLAVEIPPPLHESPQIKLFFFCFFCVVCSFLFARSGFFEFSFSCFGELASREVNHQRRR</sequence>
<keyword evidence="1 2" id="KW-0812">Transmembrane</keyword>
<dbReference type="AlphaFoldDB" id="A0A0S4IQG7"/>
<dbReference type="EMBL" id="CYKH01000030">
    <property type="protein sequence ID" value="CUE62171.1"/>
    <property type="molecule type" value="Genomic_DNA"/>
</dbReference>
<evidence type="ECO:0000313" key="2">
    <source>
        <dbReference type="EMBL" id="CUE62171.1"/>
    </source>
</evidence>
<dbReference type="Proteomes" id="UP000051952">
    <property type="component" value="Unassembled WGS sequence"/>
</dbReference>
<evidence type="ECO:0000256" key="1">
    <source>
        <dbReference type="SAM" id="Phobius"/>
    </source>
</evidence>
<accession>A0A0S4IQG7</accession>